<organism evidence="1 2">
    <name type="scientific">Clonostachys rosea f. rosea IK726</name>
    <dbReference type="NCBI Taxonomy" id="1349383"/>
    <lineage>
        <taxon>Eukaryota</taxon>
        <taxon>Fungi</taxon>
        <taxon>Dikarya</taxon>
        <taxon>Ascomycota</taxon>
        <taxon>Pezizomycotina</taxon>
        <taxon>Sordariomycetes</taxon>
        <taxon>Hypocreomycetidae</taxon>
        <taxon>Hypocreales</taxon>
        <taxon>Bionectriaceae</taxon>
        <taxon>Clonostachys</taxon>
    </lineage>
</organism>
<reference evidence="1" key="1">
    <citation type="submission" date="2020-04" db="EMBL/GenBank/DDBJ databases">
        <authorList>
            <person name="Broberg M."/>
        </authorList>
    </citation>
    <scope>NUCLEOTIDE SEQUENCE</scope>
</reference>
<comment type="caution">
    <text evidence="1">The sequence shown here is derived from an EMBL/GenBank/DDBJ whole genome shotgun (WGS) entry which is preliminary data.</text>
</comment>
<dbReference type="EMBL" id="CADEHS020000188">
    <property type="protein sequence ID" value="CAG9950577.1"/>
    <property type="molecule type" value="Genomic_DNA"/>
</dbReference>
<reference evidence="1" key="2">
    <citation type="submission" date="2021-10" db="EMBL/GenBank/DDBJ databases">
        <authorList>
            <person name="Piombo E."/>
        </authorList>
    </citation>
    <scope>NUCLEOTIDE SEQUENCE</scope>
</reference>
<proteinExistence type="predicted"/>
<evidence type="ECO:0000313" key="2">
    <source>
        <dbReference type="Proteomes" id="UP000836387"/>
    </source>
</evidence>
<gene>
    <name evidence="1" type="ORF">CRV2_00016838</name>
</gene>
<sequence>MTPSTNQHVFDYIIMGAGFAGVNISYLLRTEMPNSTYIVFENRERVGGTWDFWKYPGIRSDSFLALFGLTWHPWPHGMDFAEAHRIRDYLEDAVRCHGLDKHIRLSHKVNKAKWSSKELLWTVTVTSSGGEPSDFKARYLLACTGYYDYKTPLQADIPGLSQFKGRSSILSFGPRTSTLRASGSFSSDQEQ</sequence>
<accession>A0ACA9UBX2</accession>
<name>A0ACA9UBX2_BIOOC</name>
<protein>
    <submittedName>
        <fullName evidence="1">Uncharacterized protein</fullName>
    </submittedName>
</protein>
<evidence type="ECO:0000313" key="1">
    <source>
        <dbReference type="EMBL" id="CAG9950577.1"/>
    </source>
</evidence>
<dbReference type="Proteomes" id="UP000836387">
    <property type="component" value="Unassembled WGS sequence"/>
</dbReference>
<keyword evidence="2" id="KW-1185">Reference proteome</keyword>